<feature type="compositionally biased region" description="Polar residues" evidence="5">
    <location>
        <begin position="240"/>
        <end position="255"/>
    </location>
</feature>
<feature type="domain" description="Zn(2)-C6 fungal-type" evidence="6">
    <location>
        <begin position="44"/>
        <end position="92"/>
    </location>
</feature>
<keyword evidence="3" id="KW-0238">DNA-binding</keyword>
<feature type="region of interest" description="Disordered" evidence="5">
    <location>
        <begin position="190"/>
        <end position="261"/>
    </location>
</feature>
<evidence type="ECO:0000313" key="7">
    <source>
        <dbReference type="EMBL" id="KAL2065968.1"/>
    </source>
</evidence>
<gene>
    <name evidence="7" type="ORF">VTL71DRAFT_3638</name>
</gene>
<evidence type="ECO:0000313" key="8">
    <source>
        <dbReference type="Proteomes" id="UP001595075"/>
    </source>
</evidence>
<feature type="compositionally biased region" description="Basic and acidic residues" evidence="5">
    <location>
        <begin position="485"/>
        <end position="502"/>
    </location>
</feature>
<keyword evidence="8" id="KW-1185">Reference proteome</keyword>
<feature type="compositionally biased region" description="Polar residues" evidence="5">
    <location>
        <begin position="121"/>
        <end position="130"/>
    </location>
</feature>
<feature type="compositionally biased region" description="Polar residues" evidence="5">
    <location>
        <begin position="196"/>
        <end position="205"/>
    </location>
</feature>
<dbReference type="EMBL" id="JAZHXI010000012">
    <property type="protein sequence ID" value="KAL2065968.1"/>
    <property type="molecule type" value="Genomic_DNA"/>
</dbReference>
<evidence type="ECO:0000256" key="3">
    <source>
        <dbReference type="ARBA" id="ARBA00023125"/>
    </source>
</evidence>
<name>A0ABR4C7S7_9HELO</name>
<feature type="region of interest" description="Disordered" evidence="5">
    <location>
        <begin position="106"/>
        <end position="160"/>
    </location>
</feature>
<keyword evidence="2" id="KW-0479">Metal-binding</keyword>
<accession>A0ABR4C7S7</accession>
<dbReference type="InterPro" id="IPR036864">
    <property type="entry name" value="Zn2-C6_fun-type_DNA-bd_sf"/>
</dbReference>
<proteinExistence type="predicted"/>
<protein>
    <recommendedName>
        <fullName evidence="6">Zn(2)-C6 fungal-type domain-containing protein</fullName>
    </recommendedName>
</protein>
<dbReference type="PANTHER" id="PTHR46910">
    <property type="entry name" value="TRANSCRIPTION FACTOR PDR1"/>
    <property type="match status" value="1"/>
</dbReference>
<dbReference type="InterPro" id="IPR001138">
    <property type="entry name" value="Zn2Cys6_DnaBD"/>
</dbReference>
<sequence>MSTPAIQPSAVPTWEESVVDRVLSGEPSLSKFPASKSRRKQHRSCDQCRKGKKGCDAIVLKGFANDTADLGQGLLPLGPCSSCTKTSKNCTFTWLFSQEKDRIRRTNDGSGRLYSKHAKRQGTTDIQPNVLSPDIRRPLDGAGEPGTKKVRRGGNGQSEDFSNIYLEQSQLTRSPPTLHWDFDHNSERESVFASPETFSSSSQTLDNRRASFEEGTAQQPSSFSNYIWSEDPNAAPLGRSPSTSSNTWRTQTRTTRPLKRPKQFLADISPFSISDNLATFTNQSLMTENLMKVYHDSMENALSCWLTERTCPYGDQAVTSHGASSINTSMLREWGPDWSNRICRQVINIDRKLAVMQDRPLTRLEDKAASNALNLAIMAFATQWSQSSERSRAKFQPMHTVNDHVAHEFTPPTMEFDRIMQETMWAQARRAIQDATHIESSRVVLAHIVFALTQRPLDVNQYSPSTRPETKKAFSRGSHTMSSPESKDTLDSSSEATDREEHSRLIGEIEDVIEQDGSPVFLEQGLRQIHALRCKVDSTSAQLTQEDRKTVDLLYWLGIMFDTLSAAMHKRPLVVSDEDSDIHRENPHSPDLQRQHDRQNSQSSVTEQQNIPSRLMLAPSSKLWSSFFFQEQAPRNSALPIRWPCSYQAAATTLADAAPIKVLLFRKITKIQTLISRHLHGEQLEEAIEDALKVHKYWNAFYGPFMLDCVAHHDQLPARIQSWYICLTGHWYLAVLLLADIIHLIDSERQLSLESQRRWRKSCGLVTALRQCTAHAVAELARCACPREDASFPDAGGFHFALNQGALLTEPWTQVMIRVFAKAGALLLADATPSQYKVDAEKPYEQALVQIESCVEALWYLGRKSDMAFLAARVLAEALKDTKEKIVTFQMSQFSGDRLEPDFSMEGEFSFSVSSAETDCSITQTDGEVEFGSMDKEMMQNFRLGLLGVDTFRSFI</sequence>
<evidence type="ECO:0000256" key="2">
    <source>
        <dbReference type="ARBA" id="ARBA00022723"/>
    </source>
</evidence>
<dbReference type="Proteomes" id="UP001595075">
    <property type="component" value="Unassembled WGS sequence"/>
</dbReference>
<dbReference type="Gene3D" id="4.10.240.10">
    <property type="entry name" value="Zn(2)-C6 fungal-type DNA-binding domain"/>
    <property type="match status" value="1"/>
</dbReference>
<evidence type="ECO:0000256" key="4">
    <source>
        <dbReference type="ARBA" id="ARBA00023242"/>
    </source>
</evidence>
<comment type="caution">
    <text evidence="7">The sequence shown here is derived from an EMBL/GenBank/DDBJ whole genome shotgun (WGS) entry which is preliminary data.</text>
</comment>
<evidence type="ECO:0000256" key="5">
    <source>
        <dbReference type="SAM" id="MobiDB-lite"/>
    </source>
</evidence>
<comment type="subcellular location">
    <subcellularLocation>
        <location evidence="1">Nucleus</location>
    </subcellularLocation>
</comment>
<evidence type="ECO:0000259" key="6">
    <source>
        <dbReference type="PROSITE" id="PS50048"/>
    </source>
</evidence>
<evidence type="ECO:0000256" key="1">
    <source>
        <dbReference type="ARBA" id="ARBA00004123"/>
    </source>
</evidence>
<dbReference type="CDD" id="cd00067">
    <property type="entry name" value="GAL4"/>
    <property type="match status" value="1"/>
</dbReference>
<dbReference type="PROSITE" id="PS50048">
    <property type="entry name" value="ZN2_CY6_FUNGAL_2"/>
    <property type="match status" value="1"/>
</dbReference>
<dbReference type="SUPFAM" id="SSF57701">
    <property type="entry name" value="Zn2/Cys6 DNA-binding domain"/>
    <property type="match status" value="1"/>
</dbReference>
<feature type="compositionally biased region" description="Polar residues" evidence="5">
    <location>
        <begin position="216"/>
        <end position="227"/>
    </location>
</feature>
<reference evidence="7 8" key="1">
    <citation type="journal article" date="2024" name="Commun. Biol.">
        <title>Comparative genomic analysis of thermophilic fungi reveals convergent evolutionary adaptations and gene losses.</title>
        <authorList>
            <person name="Steindorff A.S."/>
            <person name="Aguilar-Pontes M.V."/>
            <person name="Robinson A.J."/>
            <person name="Andreopoulos B."/>
            <person name="LaButti K."/>
            <person name="Kuo A."/>
            <person name="Mondo S."/>
            <person name="Riley R."/>
            <person name="Otillar R."/>
            <person name="Haridas S."/>
            <person name="Lipzen A."/>
            <person name="Grimwood J."/>
            <person name="Schmutz J."/>
            <person name="Clum A."/>
            <person name="Reid I.D."/>
            <person name="Moisan M.C."/>
            <person name="Butler G."/>
            <person name="Nguyen T.T.M."/>
            <person name="Dewar K."/>
            <person name="Conant G."/>
            <person name="Drula E."/>
            <person name="Henrissat B."/>
            <person name="Hansel C."/>
            <person name="Singer S."/>
            <person name="Hutchinson M.I."/>
            <person name="de Vries R.P."/>
            <person name="Natvig D.O."/>
            <person name="Powell A.J."/>
            <person name="Tsang A."/>
            <person name="Grigoriev I.V."/>
        </authorList>
    </citation>
    <scope>NUCLEOTIDE SEQUENCE [LARGE SCALE GENOMIC DNA]</scope>
    <source>
        <strain evidence="7 8">CBS 494.80</strain>
    </source>
</reference>
<dbReference type="InterPro" id="IPR050987">
    <property type="entry name" value="AtrR-like"/>
</dbReference>
<feature type="region of interest" description="Disordered" evidence="5">
    <location>
        <begin position="459"/>
        <end position="502"/>
    </location>
</feature>
<keyword evidence="4" id="KW-0539">Nucleus</keyword>
<feature type="compositionally biased region" description="Basic and acidic residues" evidence="5">
    <location>
        <begin position="581"/>
        <end position="599"/>
    </location>
</feature>
<organism evidence="7 8">
    <name type="scientific">Oculimacula yallundae</name>
    <dbReference type="NCBI Taxonomy" id="86028"/>
    <lineage>
        <taxon>Eukaryota</taxon>
        <taxon>Fungi</taxon>
        <taxon>Dikarya</taxon>
        <taxon>Ascomycota</taxon>
        <taxon>Pezizomycotina</taxon>
        <taxon>Leotiomycetes</taxon>
        <taxon>Helotiales</taxon>
        <taxon>Ploettnerulaceae</taxon>
        <taxon>Oculimacula</taxon>
    </lineage>
</organism>
<feature type="compositionally biased region" description="Polar residues" evidence="5">
    <location>
        <begin position="600"/>
        <end position="611"/>
    </location>
</feature>
<feature type="region of interest" description="Disordered" evidence="5">
    <location>
        <begin position="577"/>
        <end position="611"/>
    </location>
</feature>
<dbReference type="SMART" id="SM00066">
    <property type="entry name" value="GAL4"/>
    <property type="match status" value="1"/>
</dbReference>
<dbReference type="PANTHER" id="PTHR46910:SF3">
    <property type="entry name" value="HALOTOLERANCE PROTEIN 9-RELATED"/>
    <property type="match status" value="1"/>
</dbReference>